<dbReference type="Proteomes" id="UP000774326">
    <property type="component" value="Unassembled WGS sequence"/>
</dbReference>
<feature type="region of interest" description="Disordered" evidence="1">
    <location>
        <begin position="448"/>
        <end position="512"/>
    </location>
</feature>
<feature type="compositionally biased region" description="Polar residues" evidence="1">
    <location>
        <begin position="467"/>
        <end position="479"/>
    </location>
</feature>
<feature type="compositionally biased region" description="Polar residues" evidence="1">
    <location>
        <begin position="391"/>
        <end position="414"/>
    </location>
</feature>
<evidence type="ECO:0000313" key="3">
    <source>
        <dbReference type="Proteomes" id="UP000774326"/>
    </source>
</evidence>
<name>A0A9P8PXI0_WICPI</name>
<accession>A0A9P8PXI0</accession>
<dbReference type="AlphaFoldDB" id="A0A9P8PXI0"/>
<dbReference type="InterPro" id="IPR018822">
    <property type="entry name" value="UPF0646"/>
</dbReference>
<protein>
    <submittedName>
        <fullName evidence="2">Uncharacterized protein</fullName>
    </submittedName>
</protein>
<reference evidence="2" key="1">
    <citation type="journal article" date="2021" name="Open Biol.">
        <title>Shared evolutionary footprints suggest mitochondrial oxidative damage underlies multiple complex I losses in fungi.</title>
        <authorList>
            <person name="Schikora-Tamarit M.A."/>
            <person name="Marcet-Houben M."/>
            <person name="Nosek J."/>
            <person name="Gabaldon T."/>
        </authorList>
    </citation>
    <scope>NUCLEOTIDE SEQUENCE</scope>
    <source>
        <strain evidence="2">CBS2887</strain>
    </source>
</reference>
<dbReference type="EMBL" id="JAEUBG010004944">
    <property type="protein sequence ID" value="KAH3679420.1"/>
    <property type="molecule type" value="Genomic_DNA"/>
</dbReference>
<feature type="compositionally biased region" description="Acidic residues" evidence="1">
    <location>
        <begin position="489"/>
        <end position="501"/>
    </location>
</feature>
<feature type="compositionally biased region" description="Low complexity" evidence="1">
    <location>
        <begin position="449"/>
        <end position="465"/>
    </location>
</feature>
<evidence type="ECO:0000313" key="2">
    <source>
        <dbReference type="EMBL" id="KAH3679420.1"/>
    </source>
</evidence>
<organism evidence="2 3">
    <name type="scientific">Wickerhamomyces pijperi</name>
    <name type="common">Yeast</name>
    <name type="synonym">Pichia pijperi</name>
    <dbReference type="NCBI Taxonomy" id="599730"/>
    <lineage>
        <taxon>Eukaryota</taxon>
        <taxon>Fungi</taxon>
        <taxon>Dikarya</taxon>
        <taxon>Ascomycota</taxon>
        <taxon>Saccharomycotina</taxon>
        <taxon>Saccharomycetes</taxon>
        <taxon>Phaffomycetales</taxon>
        <taxon>Wickerhamomycetaceae</taxon>
        <taxon>Wickerhamomyces</taxon>
    </lineage>
</organism>
<dbReference type="Pfam" id="PF10336">
    <property type="entry name" value="DUF2420"/>
    <property type="match status" value="1"/>
</dbReference>
<sequence>MSELLEKQFLVNNVTEQQERSHGISLEATVEHAGPLLNTTTTQDTDAMTTNGAEQIEDSLESKTQIEGVELDLLEYSDDEDDHSEWEGEQVEDITHLVRTAAAAESSVTETELNEQEEHPEPPATEDYEEIDLLDSEEGEEEGDQPAAKDNSESNPILIEDETPELLSSDSDSDSDHLETSPLRIPIILETNNFPYLLTPIPDEMMASLPSEFEHAITLFEDVGDNINGLTLYEVFQYIRETFKDYGNPFSEDEELVLHFKEFDLTLVESDAAAYKVILKEVIEAFISLQDYLGVDNAPQCLCLELTSQKSFIQELDKLRTLGERRESALVDVPALSKLSNIELDQVNTLKDQKVDNADTVEAEYELLEEIDDREDEIEELGDIESVEQSISIPQSSEGEDAQTPSKPTVNPTERVTETCVEAEADEDDLLEYINSPVPTQQLDSLLANSQSSNTLPSSSSNGESDVQVTTTNATTSSKRNLDVLGSEDGQESQAESDDLVVVESEPKRLKL</sequence>
<dbReference type="OrthoDB" id="3981252at2759"/>
<comment type="caution">
    <text evidence="2">The sequence shown here is derived from an EMBL/GenBank/DDBJ whole genome shotgun (WGS) entry which is preliminary data.</text>
</comment>
<evidence type="ECO:0000256" key="1">
    <source>
        <dbReference type="SAM" id="MobiDB-lite"/>
    </source>
</evidence>
<feature type="compositionally biased region" description="Low complexity" evidence="1">
    <location>
        <begin position="101"/>
        <end position="111"/>
    </location>
</feature>
<gene>
    <name evidence="2" type="ORF">WICPIJ_008623</name>
</gene>
<keyword evidence="3" id="KW-1185">Reference proteome</keyword>
<feature type="compositionally biased region" description="Acidic residues" evidence="1">
    <location>
        <begin position="124"/>
        <end position="144"/>
    </location>
</feature>
<proteinExistence type="predicted"/>
<feature type="region of interest" description="Disordered" evidence="1">
    <location>
        <begin position="101"/>
        <end position="157"/>
    </location>
</feature>
<feature type="region of interest" description="Disordered" evidence="1">
    <location>
        <begin position="391"/>
        <end position="416"/>
    </location>
</feature>
<reference evidence="2" key="2">
    <citation type="submission" date="2021-01" db="EMBL/GenBank/DDBJ databases">
        <authorList>
            <person name="Schikora-Tamarit M.A."/>
        </authorList>
    </citation>
    <scope>NUCLEOTIDE SEQUENCE</scope>
    <source>
        <strain evidence="2">CBS2887</strain>
    </source>
</reference>